<name>A0A4V3IUH9_9MICO</name>
<protein>
    <submittedName>
        <fullName evidence="1">Cysteine--1-D-myo-inosityl 2-amino-2-deoxy-alpha-D-glucopyranoside ligase</fullName>
    </submittedName>
</protein>
<comment type="caution">
    <text evidence="1">The sequence shown here is derived from an EMBL/GenBank/DDBJ whole genome shotgun (WGS) entry which is preliminary data.</text>
</comment>
<accession>A0A4V3IUH9</accession>
<evidence type="ECO:0000313" key="1">
    <source>
        <dbReference type="EMBL" id="TFD73035.1"/>
    </source>
</evidence>
<keyword evidence="2" id="KW-1185">Reference proteome</keyword>
<dbReference type="AlphaFoldDB" id="A0A4V3IUH9"/>
<dbReference type="Gene3D" id="1.20.120.640">
    <property type="entry name" value="Anticodon-binding domain of a subclass of class I aminoacyl-tRNA synthetases"/>
    <property type="match status" value="1"/>
</dbReference>
<dbReference type="Proteomes" id="UP000298313">
    <property type="component" value="Unassembled WGS sequence"/>
</dbReference>
<organism evidence="1 2">
    <name type="scientific">Cryobacterium fucosi</name>
    <dbReference type="NCBI Taxonomy" id="1259157"/>
    <lineage>
        <taxon>Bacteria</taxon>
        <taxon>Bacillati</taxon>
        <taxon>Actinomycetota</taxon>
        <taxon>Actinomycetes</taxon>
        <taxon>Micrococcales</taxon>
        <taxon>Microbacteriaceae</taxon>
        <taxon>Cryobacterium</taxon>
    </lineage>
</organism>
<feature type="non-terminal residue" evidence="1">
    <location>
        <position position="1"/>
    </location>
</feature>
<reference evidence="1 2" key="1">
    <citation type="submission" date="2019-03" db="EMBL/GenBank/DDBJ databases">
        <title>Genomics of glacier-inhabiting Cryobacterium strains.</title>
        <authorList>
            <person name="Liu Q."/>
            <person name="Xin Y.-H."/>
        </authorList>
    </citation>
    <scope>NUCLEOTIDE SEQUENCE [LARGE SCALE GENOMIC DNA]</scope>
    <source>
        <strain evidence="1 2">Hh4</strain>
    </source>
</reference>
<gene>
    <name evidence="1" type="ORF">E3T48_15015</name>
</gene>
<dbReference type="EMBL" id="SOHH01000104">
    <property type="protein sequence ID" value="TFD73035.1"/>
    <property type="molecule type" value="Genomic_DNA"/>
</dbReference>
<dbReference type="GO" id="GO:0016874">
    <property type="term" value="F:ligase activity"/>
    <property type="evidence" value="ECO:0007669"/>
    <property type="project" value="UniProtKB-KW"/>
</dbReference>
<keyword evidence="1" id="KW-0436">Ligase</keyword>
<sequence>ARAVIDALRAALVADLDTPGALAALDATAAEAVDNPASVALAVDALLGVAL</sequence>
<evidence type="ECO:0000313" key="2">
    <source>
        <dbReference type="Proteomes" id="UP000298313"/>
    </source>
</evidence>
<proteinExistence type="predicted"/>